<gene>
    <name evidence="8" type="primary">atpH</name>
    <name evidence="9" type="ORF">ISO4_00894</name>
</gene>
<evidence type="ECO:0000256" key="7">
    <source>
        <dbReference type="ARBA" id="ARBA00023310"/>
    </source>
</evidence>
<comment type="similarity">
    <text evidence="8">Belongs to the ATPase delta chain family.</text>
</comment>
<dbReference type="EMBL" id="ARXR01000005">
    <property type="protein sequence ID" value="MBF5052292.1"/>
    <property type="molecule type" value="Genomic_DNA"/>
</dbReference>
<dbReference type="HAMAP" id="MF_01416">
    <property type="entry name" value="ATP_synth_delta_bact"/>
    <property type="match status" value="1"/>
</dbReference>
<keyword evidence="3 8" id="KW-0375">Hydrogen ion transport</keyword>
<comment type="caution">
    <text evidence="9">The sequence shown here is derived from an EMBL/GenBank/DDBJ whole genome shotgun (WGS) entry which is preliminary data.</text>
</comment>
<evidence type="ECO:0000313" key="9">
    <source>
        <dbReference type="EMBL" id="MBF5052292.1"/>
    </source>
</evidence>
<comment type="function">
    <text evidence="8">This protein is part of the stalk that links CF(0) to CF(1). It either transmits conformational changes from CF(0) to CF(1) or is implicated in proton conduction.</text>
</comment>
<dbReference type="Gene3D" id="1.10.520.20">
    <property type="entry name" value="N-terminal domain of the delta subunit of the F1F0-ATP synthase"/>
    <property type="match status" value="1"/>
</dbReference>
<dbReference type="PRINTS" id="PR00125">
    <property type="entry name" value="ATPASEDELTA"/>
</dbReference>
<keyword evidence="4 8" id="KW-0406">Ion transport</keyword>
<keyword evidence="2 8" id="KW-0813">Transport</keyword>
<dbReference type="InterPro" id="IPR000711">
    <property type="entry name" value="ATPase_OSCP/dsu"/>
</dbReference>
<dbReference type="InterPro" id="IPR020781">
    <property type="entry name" value="ATPase_OSCP/d_CS"/>
</dbReference>
<evidence type="ECO:0000256" key="5">
    <source>
        <dbReference type="ARBA" id="ARBA00023136"/>
    </source>
</evidence>
<evidence type="ECO:0000256" key="4">
    <source>
        <dbReference type="ARBA" id="ARBA00023065"/>
    </source>
</evidence>
<dbReference type="RefSeq" id="WP_142947987.1">
    <property type="nucleotide sequence ID" value="NZ_ARXR01000005.1"/>
</dbReference>
<keyword evidence="8" id="KW-1003">Cell membrane</keyword>
<sequence length="178" mass="19390">MAELTTIARPYAKAAFMFAKEQNALAEWEQMLGLAAAVAQEATMRAYLDQPELDSETQAKAIGDVCGDELNESARNFIAQLADNKRLALLPTIAMLFHELAAEDQRTIDVELIAPFELEDAETDKLVTALKTRLGRNVQVSTSVDESLIGGVLVRAGDTVIDGSVRGRLNRLAEQLNS</sequence>
<dbReference type="NCBIfam" id="TIGR01145">
    <property type="entry name" value="ATP_synt_delta"/>
    <property type="match status" value="1"/>
</dbReference>
<proteinExistence type="inferred from homology"/>
<reference evidence="9 10" key="1">
    <citation type="submission" date="2012-09" db="EMBL/GenBank/DDBJ databases">
        <title>Genome Sequence of alkane-degrading Bacterium Alcanivorax venustensis ISO4.</title>
        <authorList>
            <person name="Lai Q."/>
            <person name="Shao Z."/>
        </authorList>
    </citation>
    <scope>NUCLEOTIDE SEQUENCE [LARGE SCALE GENOMIC DNA]</scope>
    <source>
        <strain evidence="9 10">ISO4</strain>
    </source>
</reference>
<dbReference type="Pfam" id="PF00213">
    <property type="entry name" value="OSCP"/>
    <property type="match status" value="1"/>
</dbReference>
<keyword evidence="10" id="KW-1185">Reference proteome</keyword>
<organism evidence="9 10">
    <name type="scientific">Alloalcanivorax venustensis ISO4</name>
    <dbReference type="NCBI Taxonomy" id="1177184"/>
    <lineage>
        <taxon>Bacteria</taxon>
        <taxon>Pseudomonadati</taxon>
        <taxon>Pseudomonadota</taxon>
        <taxon>Gammaproteobacteria</taxon>
        <taxon>Oceanospirillales</taxon>
        <taxon>Alcanivoracaceae</taxon>
        <taxon>Alloalcanivorax</taxon>
    </lineage>
</organism>
<dbReference type="GeneID" id="99765344"/>
<dbReference type="PROSITE" id="PS00389">
    <property type="entry name" value="ATPASE_DELTA"/>
    <property type="match status" value="1"/>
</dbReference>
<dbReference type="Proteomes" id="UP000644441">
    <property type="component" value="Unassembled WGS sequence"/>
</dbReference>
<comment type="subcellular location">
    <subcellularLocation>
        <location evidence="8">Cell membrane</location>
        <topology evidence="8">Peripheral membrane protein</topology>
    </subcellularLocation>
    <subcellularLocation>
        <location evidence="1">Membrane</location>
    </subcellularLocation>
</comment>
<keyword evidence="5 8" id="KW-0472">Membrane</keyword>
<dbReference type="PANTHER" id="PTHR11910">
    <property type="entry name" value="ATP SYNTHASE DELTA CHAIN"/>
    <property type="match status" value="1"/>
</dbReference>
<evidence type="ECO:0000256" key="8">
    <source>
        <dbReference type="HAMAP-Rule" id="MF_01416"/>
    </source>
</evidence>
<evidence type="ECO:0000256" key="6">
    <source>
        <dbReference type="ARBA" id="ARBA00023196"/>
    </source>
</evidence>
<evidence type="ECO:0000313" key="10">
    <source>
        <dbReference type="Proteomes" id="UP000644441"/>
    </source>
</evidence>
<keyword evidence="7 8" id="KW-0066">ATP synthesis</keyword>
<name>A0ABS0ADS2_9GAMM</name>
<protein>
    <recommendedName>
        <fullName evidence="8">ATP synthase subunit delta</fullName>
    </recommendedName>
    <alternativeName>
        <fullName evidence="8">ATP synthase F(1) sector subunit delta</fullName>
    </alternativeName>
    <alternativeName>
        <fullName evidence="8">F-type ATPase subunit delta</fullName>
        <shortName evidence="8">F-ATPase subunit delta</shortName>
    </alternativeName>
</protein>
<evidence type="ECO:0000256" key="1">
    <source>
        <dbReference type="ARBA" id="ARBA00004370"/>
    </source>
</evidence>
<dbReference type="SUPFAM" id="SSF47928">
    <property type="entry name" value="N-terminal domain of the delta subunit of the F1F0-ATP synthase"/>
    <property type="match status" value="1"/>
</dbReference>
<dbReference type="NCBIfam" id="NF004402">
    <property type="entry name" value="PRK05758.2-2"/>
    <property type="match status" value="1"/>
</dbReference>
<dbReference type="InterPro" id="IPR026015">
    <property type="entry name" value="ATP_synth_OSCP/delta_N_sf"/>
</dbReference>
<evidence type="ECO:0000256" key="3">
    <source>
        <dbReference type="ARBA" id="ARBA00022781"/>
    </source>
</evidence>
<evidence type="ECO:0000256" key="2">
    <source>
        <dbReference type="ARBA" id="ARBA00022448"/>
    </source>
</evidence>
<keyword evidence="6 8" id="KW-0139">CF(1)</keyword>
<accession>A0ABS0ADS2</accession>
<comment type="function">
    <text evidence="8">F(1)F(0) ATP synthase produces ATP from ADP in the presence of a proton or sodium gradient. F-type ATPases consist of two structural domains, F(1) containing the extramembraneous catalytic core and F(0) containing the membrane proton channel, linked together by a central stalk and a peripheral stalk. During catalysis, ATP synthesis in the catalytic domain of F(1) is coupled via a rotary mechanism of the central stalk subunits to proton translocation.</text>
</comment>